<dbReference type="AlphaFoldDB" id="A0A645EYE4"/>
<gene>
    <name evidence="2" type="ORF">SDC9_153702</name>
</gene>
<evidence type="ECO:0000256" key="1">
    <source>
        <dbReference type="SAM" id="MobiDB-lite"/>
    </source>
</evidence>
<feature type="region of interest" description="Disordered" evidence="1">
    <location>
        <begin position="35"/>
        <end position="54"/>
    </location>
</feature>
<reference evidence="2" key="1">
    <citation type="submission" date="2019-08" db="EMBL/GenBank/DDBJ databases">
        <authorList>
            <person name="Kucharzyk K."/>
            <person name="Murdoch R.W."/>
            <person name="Higgins S."/>
            <person name="Loffler F."/>
        </authorList>
    </citation>
    <scope>NUCLEOTIDE SEQUENCE</scope>
</reference>
<evidence type="ECO:0000313" key="2">
    <source>
        <dbReference type="EMBL" id="MPN06446.1"/>
    </source>
</evidence>
<name>A0A645EYE4_9ZZZZ</name>
<protein>
    <submittedName>
        <fullName evidence="2">Uncharacterized protein</fullName>
    </submittedName>
</protein>
<sequence>MVLVLAVLAVEDLGGDHHRGVGVQQGDLHRHHRQVPLGHAHHPGGVDPDRLTGRGAPDDVAAQDTVAEVDGALVLLEVGDRDVDRLVVDVELHHLGVGRVDDRLPDPGEAVRLLGVPDRPGLVEPVDEGAVCEALPALLRVAAHAEVAVADREQRLGAAQVGPVRPGLHQPPLVEREPGPVQRIDRVRRRVGVLR</sequence>
<organism evidence="2">
    <name type="scientific">bioreactor metagenome</name>
    <dbReference type="NCBI Taxonomy" id="1076179"/>
    <lineage>
        <taxon>unclassified sequences</taxon>
        <taxon>metagenomes</taxon>
        <taxon>ecological metagenomes</taxon>
    </lineage>
</organism>
<accession>A0A645EYE4</accession>
<dbReference type="EMBL" id="VSSQ01052346">
    <property type="protein sequence ID" value="MPN06446.1"/>
    <property type="molecule type" value="Genomic_DNA"/>
</dbReference>
<proteinExistence type="predicted"/>
<comment type="caution">
    <text evidence="2">The sequence shown here is derived from an EMBL/GenBank/DDBJ whole genome shotgun (WGS) entry which is preliminary data.</text>
</comment>